<evidence type="ECO:0000313" key="2">
    <source>
        <dbReference type="EMBL" id="CAG9311447.1"/>
    </source>
</evidence>
<reference evidence="2" key="1">
    <citation type="submission" date="2021-09" db="EMBL/GenBank/DDBJ databases">
        <authorList>
            <consortium name="AG Swart"/>
            <person name="Singh M."/>
            <person name="Singh A."/>
            <person name="Seah K."/>
            <person name="Emmerich C."/>
        </authorList>
    </citation>
    <scope>NUCLEOTIDE SEQUENCE</scope>
    <source>
        <strain evidence="2">ATCC30299</strain>
    </source>
</reference>
<protein>
    <submittedName>
        <fullName evidence="2">Uncharacterized protein</fullName>
    </submittedName>
</protein>
<dbReference type="PROSITE" id="PS50096">
    <property type="entry name" value="IQ"/>
    <property type="match status" value="1"/>
</dbReference>
<evidence type="ECO:0000256" key="1">
    <source>
        <dbReference type="SAM" id="MobiDB-lite"/>
    </source>
</evidence>
<comment type="caution">
    <text evidence="2">The sequence shown here is derived from an EMBL/GenBank/DDBJ whole genome shotgun (WGS) entry which is preliminary data.</text>
</comment>
<dbReference type="Gene3D" id="1.25.40.10">
    <property type="entry name" value="Tetratricopeptide repeat domain"/>
    <property type="match status" value="1"/>
</dbReference>
<evidence type="ECO:0000313" key="3">
    <source>
        <dbReference type="Proteomes" id="UP001162131"/>
    </source>
</evidence>
<accession>A0AAU9IB88</accession>
<dbReference type="InterPro" id="IPR011990">
    <property type="entry name" value="TPR-like_helical_dom_sf"/>
</dbReference>
<name>A0AAU9IB88_9CILI</name>
<feature type="region of interest" description="Disordered" evidence="1">
    <location>
        <begin position="311"/>
        <end position="337"/>
    </location>
</feature>
<organism evidence="2 3">
    <name type="scientific">Blepharisma stoltei</name>
    <dbReference type="NCBI Taxonomy" id="1481888"/>
    <lineage>
        <taxon>Eukaryota</taxon>
        <taxon>Sar</taxon>
        <taxon>Alveolata</taxon>
        <taxon>Ciliophora</taxon>
        <taxon>Postciliodesmatophora</taxon>
        <taxon>Heterotrichea</taxon>
        <taxon>Heterotrichida</taxon>
        <taxon>Blepharismidae</taxon>
        <taxon>Blepharisma</taxon>
    </lineage>
</organism>
<sequence length="614" mass="70670">MEKILNEIDSQIKLGNINIALDSLQSLVTKYKKNPEILKEISLKFYITGQEIMKKGDYRNAIGLWKFLSLLFPPSGLQDKICDIKNALSFCFRVLRKTNEAIKEILSAIEAATMQTSTNYKLAALHLNACAIYREDLKDSKSAMIHAELAYFHAKESITLAHVDISAARHTLGVTYYNYGLLKEENNEMSTALLWYREGFKFCEEFVNDLFLEQAFREKINFLEGKSRLSPIKLINRGSASVVTSRAKRKKSPYLYDVASIIDRSKISSRALQSRKSSSYGPRYRHLDPGMSRYVIPPHFAVNRSAAQSEYSNNSSIHQHSQYSQPDSMSTIERSTEVSARTSKYKISKPATKIKIPKKIKVQRIVSKLENKISPKNNSEAVRSNIGESKIFSDEFYRHQKAIVKIQSWFRSLKCQEIYGKQRKFYDYIAFGKAILNEGYYFVTVYRSIKQAQLKHRFMRKKVEINVVVDAFPLEKGFQKPSDLDISLSDICLRLSIESDEFELRKIQDSIIDKVTIRDGHVDISNEEKTTEKIISRIIYIGKAALSDDAEYDLEMKYVFGKEKKIEIIAVNGDLIYNYTMQLDLLQDYETIKKKVPFILSRLLIENGSLQLKI</sequence>
<dbReference type="Proteomes" id="UP001162131">
    <property type="component" value="Unassembled WGS sequence"/>
</dbReference>
<gene>
    <name evidence="2" type="ORF">BSTOLATCC_MIC3736</name>
</gene>
<dbReference type="EMBL" id="CAJZBQ010000004">
    <property type="protein sequence ID" value="CAG9311447.1"/>
    <property type="molecule type" value="Genomic_DNA"/>
</dbReference>
<proteinExistence type="predicted"/>
<dbReference type="SUPFAM" id="SSF81901">
    <property type="entry name" value="HCP-like"/>
    <property type="match status" value="1"/>
</dbReference>
<dbReference type="AlphaFoldDB" id="A0AAU9IB88"/>
<keyword evidence="3" id="KW-1185">Reference proteome</keyword>